<feature type="domain" description="BPL/LPL catalytic" evidence="2">
    <location>
        <begin position="1"/>
        <end position="183"/>
    </location>
</feature>
<evidence type="ECO:0000256" key="1">
    <source>
        <dbReference type="ARBA" id="ARBA00022598"/>
    </source>
</evidence>
<comment type="caution">
    <text evidence="3">The sequence shown here is derived from an EMBL/GenBank/DDBJ whole genome shotgun (WGS) entry which is preliminary data.</text>
</comment>
<accession>A0A350HB59</accession>
<evidence type="ECO:0000313" key="3">
    <source>
        <dbReference type="EMBL" id="HAV92775.1"/>
    </source>
</evidence>
<sequence>MLDPSYLKRHLDFKDYILLETIDSTNNYIAKIIKKGKTSVLVAADEQTNGRGRFSRKWSSETGGLYFSFTEKISDINYNYQLSPIACAMGVFKTLDYAGVPNLIYKWPNDILVRKKKISGILLEITEDTIIAGIGVNANIREFQEDISKTATSLFLIKRREYDLNELLCGIIAEINKINTEKEILNFLKDSGMIGKRVKFTSVSRNINGTVFGFRETGEIEIDIDGEVESFIAGDVSFLREDI</sequence>
<dbReference type="Pfam" id="PF03099">
    <property type="entry name" value="BPL_LplA_LipB"/>
    <property type="match status" value="1"/>
</dbReference>
<dbReference type="NCBIfam" id="TIGR00121">
    <property type="entry name" value="birA_ligase"/>
    <property type="match status" value="1"/>
</dbReference>
<dbReference type="InterPro" id="IPR004143">
    <property type="entry name" value="BPL_LPL_catalytic"/>
</dbReference>
<dbReference type="InterPro" id="IPR045864">
    <property type="entry name" value="aa-tRNA-synth_II/BPL/LPL"/>
</dbReference>
<gene>
    <name evidence="3" type="ORF">DCW38_06305</name>
</gene>
<dbReference type="AlphaFoldDB" id="A0A350HB59"/>
<evidence type="ECO:0000259" key="2">
    <source>
        <dbReference type="PROSITE" id="PS51733"/>
    </source>
</evidence>
<dbReference type="SUPFAM" id="SSF55681">
    <property type="entry name" value="Class II aaRS and biotin synthetases"/>
    <property type="match status" value="1"/>
</dbReference>
<dbReference type="Gene3D" id="2.30.30.100">
    <property type="match status" value="1"/>
</dbReference>
<organism evidence="3 4">
    <name type="scientific">candidate division WOR-3 bacterium</name>
    <dbReference type="NCBI Taxonomy" id="2052148"/>
    <lineage>
        <taxon>Bacteria</taxon>
        <taxon>Bacteria division WOR-3</taxon>
    </lineage>
</organism>
<dbReference type="CDD" id="cd16442">
    <property type="entry name" value="BPL"/>
    <property type="match status" value="1"/>
</dbReference>
<dbReference type="PANTHER" id="PTHR12835">
    <property type="entry name" value="BIOTIN PROTEIN LIGASE"/>
    <property type="match status" value="1"/>
</dbReference>
<dbReference type="InterPro" id="IPR004408">
    <property type="entry name" value="Biotin_CoA_COase_ligase"/>
</dbReference>
<dbReference type="Proteomes" id="UP000264062">
    <property type="component" value="Unassembled WGS sequence"/>
</dbReference>
<dbReference type="Gene3D" id="3.30.930.10">
    <property type="entry name" value="Bira Bifunctional Protein, Domain 2"/>
    <property type="match status" value="1"/>
</dbReference>
<name>A0A350HB59_UNCW3</name>
<reference evidence="3 4" key="1">
    <citation type="journal article" date="2018" name="Nat. Biotechnol.">
        <title>A standardized bacterial taxonomy based on genome phylogeny substantially revises the tree of life.</title>
        <authorList>
            <person name="Parks D.H."/>
            <person name="Chuvochina M."/>
            <person name="Waite D.W."/>
            <person name="Rinke C."/>
            <person name="Skarshewski A."/>
            <person name="Chaumeil P.A."/>
            <person name="Hugenholtz P."/>
        </authorList>
    </citation>
    <scope>NUCLEOTIDE SEQUENCE [LARGE SCALE GENOMIC DNA]</scope>
    <source>
        <strain evidence="3">UBA9956</strain>
    </source>
</reference>
<keyword evidence="1 3" id="KW-0436">Ligase</keyword>
<proteinExistence type="predicted"/>
<evidence type="ECO:0000313" key="4">
    <source>
        <dbReference type="Proteomes" id="UP000264062"/>
    </source>
</evidence>
<dbReference type="PANTHER" id="PTHR12835:SF5">
    <property type="entry name" value="BIOTIN--PROTEIN LIGASE"/>
    <property type="match status" value="1"/>
</dbReference>
<dbReference type="GO" id="GO:0004077">
    <property type="term" value="F:biotin--[biotin carboxyl-carrier protein] ligase activity"/>
    <property type="evidence" value="ECO:0007669"/>
    <property type="project" value="InterPro"/>
</dbReference>
<dbReference type="GO" id="GO:0005737">
    <property type="term" value="C:cytoplasm"/>
    <property type="evidence" value="ECO:0007669"/>
    <property type="project" value="TreeGrafter"/>
</dbReference>
<protein>
    <submittedName>
        <fullName evidence="3">Biotin--[acetyl-CoA-carboxylase] ligase</fullName>
    </submittedName>
</protein>
<dbReference type="EMBL" id="DMZY01000185">
    <property type="protein sequence ID" value="HAV92775.1"/>
    <property type="molecule type" value="Genomic_DNA"/>
</dbReference>
<dbReference type="PROSITE" id="PS51733">
    <property type="entry name" value="BPL_LPL_CATALYTIC"/>
    <property type="match status" value="1"/>
</dbReference>